<evidence type="ECO:0000313" key="1">
    <source>
        <dbReference type="EMBL" id="KAG1908283.1"/>
    </source>
</evidence>
<organism evidence="1 2">
    <name type="scientific">Suillus fuscotomentosus</name>
    <dbReference type="NCBI Taxonomy" id="1912939"/>
    <lineage>
        <taxon>Eukaryota</taxon>
        <taxon>Fungi</taxon>
        <taxon>Dikarya</taxon>
        <taxon>Basidiomycota</taxon>
        <taxon>Agaricomycotina</taxon>
        <taxon>Agaricomycetes</taxon>
        <taxon>Agaricomycetidae</taxon>
        <taxon>Boletales</taxon>
        <taxon>Suillineae</taxon>
        <taxon>Suillaceae</taxon>
        <taxon>Suillus</taxon>
    </lineage>
</organism>
<name>A0AAD4EP34_9AGAM</name>
<comment type="caution">
    <text evidence="1">The sequence shown here is derived from an EMBL/GenBank/DDBJ whole genome shotgun (WGS) entry which is preliminary data.</text>
</comment>
<keyword evidence="2" id="KW-1185">Reference proteome</keyword>
<sequence>MCRKVRISGCAKRGKAARVRALHQAAFEELDSALTKEHCIAWKAEVEMWEDNHNDACIPNLFEAKSVGWCVPETKQLEAQELEKGVDVSLHPEVSPSVFIGLGLDLEKEQQCVFRFIKTLGNHITDTQKANLQHQRNTLQYKIESWRMTQVLYMPVVQGIQNMEDVKHLLPSAISNHPCHDHL</sequence>
<gene>
    <name evidence="1" type="ORF">F5891DRAFT_973731</name>
</gene>
<reference evidence="1" key="1">
    <citation type="journal article" date="2020" name="New Phytol.">
        <title>Comparative genomics reveals dynamic genome evolution in host specialist ectomycorrhizal fungi.</title>
        <authorList>
            <person name="Lofgren L.A."/>
            <person name="Nguyen N.H."/>
            <person name="Vilgalys R."/>
            <person name="Ruytinx J."/>
            <person name="Liao H.L."/>
            <person name="Branco S."/>
            <person name="Kuo A."/>
            <person name="LaButti K."/>
            <person name="Lipzen A."/>
            <person name="Andreopoulos W."/>
            <person name="Pangilinan J."/>
            <person name="Riley R."/>
            <person name="Hundley H."/>
            <person name="Na H."/>
            <person name="Barry K."/>
            <person name="Grigoriev I.V."/>
            <person name="Stajich J.E."/>
            <person name="Kennedy P.G."/>
        </authorList>
    </citation>
    <scope>NUCLEOTIDE SEQUENCE</scope>
    <source>
        <strain evidence="1">FC203</strain>
    </source>
</reference>
<evidence type="ECO:0000313" key="2">
    <source>
        <dbReference type="Proteomes" id="UP001195769"/>
    </source>
</evidence>
<dbReference type="AlphaFoldDB" id="A0AAD4EP34"/>
<dbReference type="RefSeq" id="XP_041233858.1">
    <property type="nucleotide sequence ID" value="XM_041376389.1"/>
</dbReference>
<dbReference type="GeneID" id="64670687"/>
<dbReference type="EMBL" id="JABBWK010000001">
    <property type="protein sequence ID" value="KAG1908283.1"/>
    <property type="molecule type" value="Genomic_DNA"/>
</dbReference>
<proteinExistence type="predicted"/>
<accession>A0AAD4EP34</accession>
<protein>
    <submittedName>
        <fullName evidence="1">Uncharacterized protein</fullName>
    </submittedName>
</protein>
<dbReference type="Proteomes" id="UP001195769">
    <property type="component" value="Unassembled WGS sequence"/>
</dbReference>